<protein>
    <recommendedName>
        <fullName evidence="1">TNase-like domain-containing protein</fullName>
    </recommendedName>
</protein>
<dbReference type="SMART" id="SM00318">
    <property type="entry name" value="SNc"/>
    <property type="match status" value="1"/>
</dbReference>
<sequence>MAKKNSPPSANLKKLVISSTLAATLVGSAFWIVNNNKPVQPLPSYQVKQVIDGDTFITTDNQHVRLRDAQAPDQGHCGYQQAKDELSRLILNKPVYLIVRYHDSYRLYADVFTPDGEVNELMIKSGWARYDRGLKPHLVAARQHAQQQNLGIYGSCITTTPDDPNCLIKGNINTKTGEKIYYFPGCISYNRTIVDKDLGESWFCSEIEARQSGFRKALTCFSRSWP</sequence>
<reference evidence="3" key="1">
    <citation type="journal article" date="2020" name="Microorganisms">
        <title>Complete Genome of a Member of a New Bacterial Lineage in the Microgenomates Group Reveals an Unusual Nucleotide Composition Disparity Between Two Strands of DNA and Limited Metabolic Potential.</title>
        <authorList>
            <person name="Kadnikov V.V."/>
            <person name="Mardanov A.V."/>
            <person name="Beletsky A.V."/>
            <person name="Karnachuk O.V."/>
            <person name="Ravin N.V."/>
        </authorList>
    </citation>
    <scope>NUCLEOTIDE SEQUENCE [LARGE SCALE GENOMIC DNA]</scope>
</reference>
<dbReference type="Pfam" id="PF00565">
    <property type="entry name" value="SNase"/>
    <property type="match status" value="1"/>
</dbReference>
<evidence type="ECO:0000313" key="2">
    <source>
        <dbReference type="EMBL" id="QHO63480.1"/>
    </source>
</evidence>
<dbReference type="InterPro" id="IPR035437">
    <property type="entry name" value="SNase_OB-fold_sf"/>
</dbReference>
<name>A0A857NAU2_9BACT</name>
<dbReference type="KEGG" id="caqa:MICH65_0499"/>
<dbReference type="Proteomes" id="UP000463983">
    <property type="component" value="Chromosome"/>
</dbReference>
<organism evidence="2 3">
    <name type="scientific">Candidatus Chazhemtobacterium aquaticus</name>
    <dbReference type="NCBI Taxonomy" id="2715735"/>
    <lineage>
        <taxon>Bacteria</taxon>
        <taxon>Candidatus Chazhemtobacteraceae</taxon>
        <taxon>Candidatus Chazhemtobacterium</taxon>
    </lineage>
</organism>
<dbReference type="AlphaFoldDB" id="A0A857NAU2"/>
<feature type="domain" description="TNase-like" evidence="1">
    <location>
        <begin position="41"/>
        <end position="155"/>
    </location>
</feature>
<dbReference type="Gene3D" id="2.40.50.90">
    <property type="match status" value="1"/>
</dbReference>
<dbReference type="EMBL" id="CP047901">
    <property type="protein sequence ID" value="QHO63480.1"/>
    <property type="molecule type" value="Genomic_DNA"/>
</dbReference>
<accession>A0A857NAU2</accession>
<dbReference type="RefSeq" id="WP_161931860.1">
    <property type="nucleotide sequence ID" value="NZ_CP047901.1"/>
</dbReference>
<gene>
    <name evidence="2" type="ORF">MICH65_0499</name>
</gene>
<evidence type="ECO:0000313" key="3">
    <source>
        <dbReference type="Proteomes" id="UP000463983"/>
    </source>
</evidence>
<keyword evidence="3" id="KW-1185">Reference proteome</keyword>
<dbReference type="InterPro" id="IPR016071">
    <property type="entry name" value="Staphylococal_nuclease_OB-fold"/>
</dbReference>
<dbReference type="SUPFAM" id="SSF50199">
    <property type="entry name" value="Staphylococcal nuclease"/>
    <property type="match status" value="1"/>
</dbReference>
<evidence type="ECO:0000259" key="1">
    <source>
        <dbReference type="SMART" id="SM00318"/>
    </source>
</evidence>
<proteinExistence type="predicted"/>